<evidence type="ECO:0000256" key="5">
    <source>
        <dbReference type="SAM" id="MobiDB-lite"/>
    </source>
</evidence>
<feature type="signal peptide" evidence="6">
    <location>
        <begin position="1"/>
        <end position="22"/>
    </location>
</feature>
<dbReference type="SUPFAM" id="SSF46626">
    <property type="entry name" value="Cytochrome c"/>
    <property type="match status" value="1"/>
</dbReference>
<dbReference type="InterPro" id="IPR036909">
    <property type="entry name" value="Cyt_c-like_dom_sf"/>
</dbReference>
<dbReference type="InterPro" id="IPR009056">
    <property type="entry name" value="Cyt_c-like_dom"/>
</dbReference>
<evidence type="ECO:0000256" key="1">
    <source>
        <dbReference type="ARBA" id="ARBA00022617"/>
    </source>
</evidence>
<reference evidence="8" key="1">
    <citation type="submission" date="2022-01" db="EMBL/GenBank/DDBJ databases">
        <authorList>
            <person name="Karlyshev A.V."/>
            <person name="Jaspars M."/>
        </authorList>
    </citation>
    <scope>NUCLEOTIDE SEQUENCE</scope>
    <source>
        <strain evidence="8">AGSA3-2</strain>
    </source>
</reference>
<dbReference type="PANTHER" id="PTHR35008">
    <property type="entry name" value="BLL4482 PROTEIN-RELATED"/>
    <property type="match status" value="1"/>
</dbReference>
<sequence length="137" mass="15274">MKTLIRLATATALLTLSALVTAGGDATPSGEKLYQQFCASCHGPDGEGQPDWEHPNAAGELPAPPHDATGHTWKHADAMLYRMVAEGWRDPWNETRRLTMPAFGAIMTPEEIRAVITYLKTLWTPEQRRFQQEESRT</sequence>
<dbReference type="RefSeq" id="WP_145953582.1">
    <property type="nucleotide sequence ID" value="NZ_CBDDTQ010000005.1"/>
</dbReference>
<evidence type="ECO:0000259" key="7">
    <source>
        <dbReference type="PROSITE" id="PS51007"/>
    </source>
</evidence>
<feature type="region of interest" description="Disordered" evidence="5">
    <location>
        <begin position="44"/>
        <end position="70"/>
    </location>
</feature>
<evidence type="ECO:0000256" key="6">
    <source>
        <dbReference type="SAM" id="SignalP"/>
    </source>
</evidence>
<evidence type="ECO:0000313" key="8">
    <source>
        <dbReference type="EMBL" id="MCE7508406.1"/>
    </source>
</evidence>
<dbReference type="AlphaFoldDB" id="A0A9Q3W350"/>
<evidence type="ECO:0000256" key="4">
    <source>
        <dbReference type="PROSITE-ProRule" id="PRU00433"/>
    </source>
</evidence>
<dbReference type="InterPro" id="IPR051459">
    <property type="entry name" value="Cytochrome_c-type_DH"/>
</dbReference>
<dbReference type="Proteomes" id="UP001107961">
    <property type="component" value="Unassembled WGS sequence"/>
</dbReference>
<feature type="domain" description="Cytochrome c" evidence="7">
    <location>
        <begin position="25"/>
        <end position="123"/>
    </location>
</feature>
<evidence type="ECO:0000256" key="2">
    <source>
        <dbReference type="ARBA" id="ARBA00022723"/>
    </source>
</evidence>
<keyword evidence="1 4" id="KW-0349">Heme</keyword>
<dbReference type="GO" id="GO:0020037">
    <property type="term" value="F:heme binding"/>
    <property type="evidence" value="ECO:0007669"/>
    <property type="project" value="InterPro"/>
</dbReference>
<keyword evidence="6" id="KW-0732">Signal</keyword>
<keyword evidence="3 4" id="KW-0408">Iron</keyword>
<feature type="chain" id="PRO_5040144782" evidence="6">
    <location>
        <begin position="23"/>
        <end position="137"/>
    </location>
</feature>
<comment type="caution">
    <text evidence="8">The sequence shown here is derived from an EMBL/GenBank/DDBJ whole genome shotgun (WGS) entry which is preliminary data.</text>
</comment>
<dbReference type="EMBL" id="JAJVKT010000007">
    <property type="protein sequence ID" value="MCE7508406.1"/>
    <property type="molecule type" value="Genomic_DNA"/>
</dbReference>
<evidence type="ECO:0000256" key="3">
    <source>
        <dbReference type="ARBA" id="ARBA00023004"/>
    </source>
</evidence>
<accession>A0A9Q3W350</accession>
<dbReference type="Gene3D" id="1.10.760.10">
    <property type="entry name" value="Cytochrome c-like domain"/>
    <property type="match status" value="1"/>
</dbReference>
<gene>
    <name evidence="8" type="ORF">LZG35_07120</name>
</gene>
<dbReference type="Pfam" id="PF00034">
    <property type="entry name" value="Cytochrom_C"/>
    <property type="match status" value="1"/>
</dbReference>
<dbReference type="GO" id="GO:0009055">
    <property type="term" value="F:electron transfer activity"/>
    <property type="evidence" value="ECO:0007669"/>
    <property type="project" value="InterPro"/>
</dbReference>
<dbReference type="PANTHER" id="PTHR35008:SF4">
    <property type="entry name" value="BLL4482 PROTEIN"/>
    <property type="match status" value="1"/>
</dbReference>
<dbReference type="GO" id="GO:0046872">
    <property type="term" value="F:metal ion binding"/>
    <property type="evidence" value="ECO:0007669"/>
    <property type="project" value="UniProtKB-KW"/>
</dbReference>
<protein>
    <submittedName>
        <fullName evidence="8">Cytochrome c</fullName>
    </submittedName>
</protein>
<keyword evidence="2 4" id="KW-0479">Metal-binding</keyword>
<evidence type="ECO:0000313" key="9">
    <source>
        <dbReference type="Proteomes" id="UP001107961"/>
    </source>
</evidence>
<proteinExistence type="predicted"/>
<name>A0A9Q3W350_9GAMM</name>
<dbReference type="PROSITE" id="PS51007">
    <property type="entry name" value="CYTC"/>
    <property type="match status" value="1"/>
</dbReference>
<organism evidence="8 9">
    <name type="scientific">Alloalcanivorax xenomutans</name>
    <dbReference type="NCBI Taxonomy" id="1094342"/>
    <lineage>
        <taxon>Bacteria</taxon>
        <taxon>Pseudomonadati</taxon>
        <taxon>Pseudomonadota</taxon>
        <taxon>Gammaproteobacteria</taxon>
        <taxon>Oceanospirillales</taxon>
        <taxon>Alcanivoracaceae</taxon>
        <taxon>Alloalcanivorax</taxon>
    </lineage>
</organism>
<keyword evidence="9" id="KW-1185">Reference proteome</keyword>